<dbReference type="PANTHER" id="PTHR37946:SF1">
    <property type="entry name" value="SLL1969 PROTEIN"/>
    <property type="match status" value="1"/>
</dbReference>
<name>A0A2H0KV21_9BACT</name>
<sequence length="191" mass="21797">MAVFIIPGLFKKKDFYEPLGSELTKAGFDTQIVDLGLNTQSLKDSAKKVLEHLKKTSGQDDIIAHSFGGIVLKYIIQQCPEIKEQIRSISFVSVPHGGSWQAIFISFLPAPRELLPFRKHFKELSKVWLPEATVNFISQEELKVWPRKSALLKDRIDIVIPGTDHDNIIRNENFIKKVIEFIKSGHDRVFI</sequence>
<organism evidence="1 2">
    <name type="scientific">Candidatus Portnoybacteria bacterium CG11_big_fil_rev_8_21_14_0_20_40_15</name>
    <dbReference type="NCBI Taxonomy" id="1974817"/>
    <lineage>
        <taxon>Bacteria</taxon>
        <taxon>Candidatus Portnoyibacteriota</taxon>
    </lineage>
</organism>
<dbReference type="EMBL" id="PCVO01000035">
    <property type="protein sequence ID" value="PIQ75254.1"/>
    <property type="molecule type" value="Genomic_DNA"/>
</dbReference>
<protein>
    <recommendedName>
        <fullName evidence="3">Alpha/beta hydrolase</fullName>
    </recommendedName>
</protein>
<dbReference type="AlphaFoldDB" id="A0A2H0KV21"/>
<dbReference type="InterPro" id="IPR029058">
    <property type="entry name" value="AB_hydrolase_fold"/>
</dbReference>
<reference evidence="1 2" key="1">
    <citation type="submission" date="2017-09" db="EMBL/GenBank/DDBJ databases">
        <title>Depth-based differentiation of microbial function through sediment-hosted aquifers and enrichment of novel symbionts in the deep terrestrial subsurface.</title>
        <authorList>
            <person name="Probst A.J."/>
            <person name="Ladd B."/>
            <person name="Jarett J.K."/>
            <person name="Geller-Mcgrath D.E."/>
            <person name="Sieber C.M."/>
            <person name="Emerson J.B."/>
            <person name="Anantharaman K."/>
            <person name="Thomas B.C."/>
            <person name="Malmstrom R."/>
            <person name="Stieglmeier M."/>
            <person name="Klingl A."/>
            <person name="Woyke T."/>
            <person name="Ryan C.M."/>
            <person name="Banfield J.F."/>
        </authorList>
    </citation>
    <scope>NUCLEOTIDE SEQUENCE [LARGE SCALE GENOMIC DNA]</scope>
    <source>
        <strain evidence="1">CG11_big_fil_rev_8_21_14_0_20_40_15</strain>
    </source>
</reference>
<dbReference type="Proteomes" id="UP000229317">
    <property type="component" value="Unassembled WGS sequence"/>
</dbReference>
<evidence type="ECO:0000313" key="1">
    <source>
        <dbReference type="EMBL" id="PIQ75254.1"/>
    </source>
</evidence>
<evidence type="ECO:0000313" key="2">
    <source>
        <dbReference type="Proteomes" id="UP000229317"/>
    </source>
</evidence>
<accession>A0A2H0KV21</accession>
<gene>
    <name evidence="1" type="ORF">COV84_02335</name>
</gene>
<proteinExistence type="predicted"/>
<dbReference type="PANTHER" id="PTHR37946">
    <property type="entry name" value="SLL1969 PROTEIN"/>
    <property type="match status" value="1"/>
</dbReference>
<comment type="caution">
    <text evidence="1">The sequence shown here is derived from an EMBL/GenBank/DDBJ whole genome shotgun (WGS) entry which is preliminary data.</text>
</comment>
<evidence type="ECO:0008006" key="3">
    <source>
        <dbReference type="Google" id="ProtNLM"/>
    </source>
</evidence>
<dbReference type="SUPFAM" id="SSF53474">
    <property type="entry name" value="alpha/beta-Hydrolases"/>
    <property type="match status" value="1"/>
</dbReference>
<dbReference type="Gene3D" id="3.40.50.1820">
    <property type="entry name" value="alpha/beta hydrolase"/>
    <property type="match status" value="1"/>
</dbReference>